<protein>
    <recommendedName>
        <fullName evidence="3">DUF3574 domain-containing protein</fullName>
    </recommendedName>
</protein>
<comment type="caution">
    <text evidence="1">The sequence shown here is derived from an EMBL/GenBank/DDBJ whole genome shotgun (WGS) entry which is preliminary data.</text>
</comment>
<sequence>MIKNSKLQNLFKLSSKVTVIVPATININEEIDNTPYVDRVASLMSDLFGGATATTTLGYWKSPTAGLVKEKSTTVFAYCNENDLQNGIDKVIDLCTELKEELKQDAIALEINGEMYFI</sequence>
<name>A0ABR7F1E6_9FIRM</name>
<evidence type="ECO:0000313" key="2">
    <source>
        <dbReference type="Proteomes" id="UP000597877"/>
    </source>
</evidence>
<dbReference type="Proteomes" id="UP000597877">
    <property type="component" value="Unassembled WGS sequence"/>
</dbReference>
<organism evidence="1 2">
    <name type="scientific">Eubacterium segne</name>
    <dbReference type="NCBI Taxonomy" id="2763045"/>
    <lineage>
        <taxon>Bacteria</taxon>
        <taxon>Bacillati</taxon>
        <taxon>Bacillota</taxon>
        <taxon>Clostridia</taxon>
        <taxon>Eubacteriales</taxon>
        <taxon>Eubacteriaceae</taxon>
        <taxon>Eubacterium</taxon>
    </lineage>
</organism>
<gene>
    <name evidence="1" type="ORF">H8S00_05215</name>
</gene>
<evidence type="ECO:0000313" key="1">
    <source>
        <dbReference type="EMBL" id="MBC5667386.1"/>
    </source>
</evidence>
<reference evidence="1 2" key="1">
    <citation type="submission" date="2020-08" db="EMBL/GenBank/DDBJ databases">
        <title>Genome public.</title>
        <authorList>
            <person name="Liu C."/>
            <person name="Sun Q."/>
        </authorList>
    </citation>
    <scope>NUCLEOTIDE SEQUENCE [LARGE SCALE GENOMIC DNA]</scope>
    <source>
        <strain evidence="1 2">BX4</strain>
    </source>
</reference>
<accession>A0ABR7F1E6</accession>
<dbReference type="RefSeq" id="WP_186840167.1">
    <property type="nucleotide sequence ID" value="NZ_JACOOZ010000003.1"/>
</dbReference>
<evidence type="ECO:0008006" key="3">
    <source>
        <dbReference type="Google" id="ProtNLM"/>
    </source>
</evidence>
<proteinExistence type="predicted"/>
<dbReference type="EMBL" id="JACOOZ010000003">
    <property type="protein sequence ID" value="MBC5667386.1"/>
    <property type="molecule type" value="Genomic_DNA"/>
</dbReference>
<keyword evidence="2" id="KW-1185">Reference proteome</keyword>